<feature type="transmembrane region" description="Helical" evidence="7">
    <location>
        <begin position="64"/>
        <end position="82"/>
    </location>
</feature>
<evidence type="ECO:0000256" key="4">
    <source>
        <dbReference type="ARBA" id="ARBA00022976"/>
    </source>
</evidence>
<accession>D8LUS2</accession>
<dbReference type="InParanoid" id="D8LUS2"/>
<keyword evidence="9" id="KW-1185">Reference proteome</keyword>
<dbReference type="AlphaFoldDB" id="D8LUS2"/>
<dbReference type="GO" id="GO:0016020">
    <property type="term" value="C:membrane"/>
    <property type="evidence" value="ECO:0007669"/>
    <property type="project" value="UniProtKB-SubCell"/>
</dbReference>
<evidence type="ECO:0000256" key="3">
    <source>
        <dbReference type="ARBA" id="ARBA00022692"/>
    </source>
</evidence>
<dbReference type="InterPro" id="IPR009294">
    <property type="entry name" value="Aph-1"/>
</dbReference>
<dbReference type="Pfam" id="PF06105">
    <property type="entry name" value="Aph-1"/>
    <property type="match status" value="1"/>
</dbReference>
<feature type="transmembrane region" description="Helical" evidence="7">
    <location>
        <begin position="181"/>
        <end position="203"/>
    </location>
</feature>
<evidence type="ECO:0000313" key="9">
    <source>
        <dbReference type="Proteomes" id="UP000008312"/>
    </source>
</evidence>
<organism evidence="8">
    <name type="scientific">Blastocystis hominis</name>
    <dbReference type="NCBI Taxonomy" id="12968"/>
    <lineage>
        <taxon>Eukaryota</taxon>
        <taxon>Sar</taxon>
        <taxon>Stramenopiles</taxon>
        <taxon>Bigyra</taxon>
        <taxon>Opalozoa</taxon>
        <taxon>Opalinata</taxon>
        <taxon>Blastocystidae</taxon>
        <taxon>Blastocystis</taxon>
    </lineage>
</organism>
<dbReference type="PANTHER" id="PTHR12889">
    <property type="entry name" value="GAMMA-SECRETASE SUBUNIT APH-1"/>
    <property type="match status" value="1"/>
</dbReference>
<comment type="subcellular location">
    <subcellularLocation>
        <location evidence="1">Membrane</location>
        <topology evidence="1">Multi-pass membrane protein</topology>
    </subcellularLocation>
</comment>
<protein>
    <recommendedName>
        <fullName evidence="10">Aph-1</fullName>
    </recommendedName>
</protein>
<sequence length="251" mass="27660">MGLPLLVGSLLIAFGPSSIFYVTTVSRRPYLLVVSLFGFLWSMLSFVLSGAIFSIWNIWSTPPLPVSMVLSILFFELLRPFVYKFMNFSCKKLNEVDIPLSITAPTELFKLSVCAGMGTGLLTVFSIALVPLTSAGYAADYYMPQCNCMSLYVVIAIESLCVMPLHVLWTYLTLRAYSSKYWPTAIVVCILHLLQGCVTLLNQVSSGCIYAVVILVVLALAAILVLSKLVANSCQLMFPPKKAVKEGKEER</sequence>
<evidence type="ECO:0000256" key="7">
    <source>
        <dbReference type="SAM" id="Phobius"/>
    </source>
</evidence>
<comment type="similarity">
    <text evidence="2">Belongs to the APH-1 family.</text>
</comment>
<evidence type="ECO:0000256" key="1">
    <source>
        <dbReference type="ARBA" id="ARBA00004141"/>
    </source>
</evidence>
<evidence type="ECO:0000256" key="6">
    <source>
        <dbReference type="ARBA" id="ARBA00023136"/>
    </source>
</evidence>
<dbReference type="GO" id="GO:0007219">
    <property type="term" value="P:Notch signaling pathway"/>
    <property type="evidence" value="ECO:0007669"/>
    <property type="project" value="UniProtKB-KW"/>
</dbReference>
<evidence type="ECO:0000313" key="8">
    <source>
        <dbReference type="EMBL" id="CBK19561.2"/>
    </source>
</evidence>
<feature type="transmembrane region" description="Helical" evidence="7">
    <location>
        <begin position="149"/>
        <end position="169"/>
    </location>
</feature>
<feature type="transmembrane region" description="Helical" evidence="7">
    <location>
        <begin position="108"/>
        <end position="129"/>
    </location>
</feature>
<evidence type="ECO:0008006" key="10">
    <source>
        <dbReference type="Google" id="ProtNLM"/>
    </source>
</evidence>
<name>D8LUS2_BLAHO</name>
<dbReference type="EMBL" id="FN668638">
    <property type="protein sequence ID" value="CBK19561.2"/>
    <property type="molecule type" value="Genomic_DNA"/>
</dbReference>
<dbReference type="OrthoDB" id="202167at2759"/>
<evidence type="ECO:0000256" key="5">
    <source>
        <dbReference type="ARBA" id="ARBA00022989"/>
    </source>
</evidence>
<feature type="transmembrane region" description="Helical" evidence="7">
    <location>
        <begin position="30"/>
        <end position="58"/>
    </location>
</feature>
<evidence type="ECO:0000256" key="2">
    <source>
        <dbReference type="ARBA" id="ARBA00005577"/>
    </source>
</evidence>
<keyword evidence="6 7" id="KW-0472">Membrane</keyword>
<keyword evidence="5 7" id="KW-1133">Transmembrane helix</keyword>
<dbReference type="GO" id="GO:0016485">
    <property type="term" value="P:protein processing"/>
    <property type="evidence" value="ECO:0007669"/>
    <property type="project" value="InterPro"/>
</dbReference>
<keyword evidence="4" id="KW-0914">Notch signaling pathway</keyword>
<keyword evidence="3 7" id="KW-0812">Transmembrane</keyword>
<dbReference type="GeneID" id="24917349"/>
<feature type="transmembrane region" description="Helical" evidence="7">
    <location>
        <begin position="209"/>
        <end position="231"/>
    </location>
</feature>
<dbReference type="RefSeq" id="XP_012893609.1">
    <property type="nucleotide sequence ID" value="XM_013038155.1"/>
</dbReference>
<feature type="transmembrane region" description="Helical" evidence="7">
    <location>
        <begin position="6"/>
        <end position="23"/>
    </location>
</feature>
<reference evidence="8" key="1">
    <citation type="submission" date="2010-02" db="EMBL/GenBank/DDBJ databases">
        <title>Sequencing and annotation of the Blastocystis hominis genome.</title>
        <authorList>
            <person name="Wincker P."/>
        </authorList>
    </citation>
    <scope>NUCLEOTIDE SEQUENCE</scope>
    <source>
        <strain evidence="8">Singapore isolate B</strain>
    </source>
</reference>
<proteinExistence type="inferred from homology"/>
<dbReference type="Proteomes" id="UP000008312">
    <property type="component" value="Unassembled WGS sequence"/>
</dbReference>
<gene>
    <name evidence="8" type="ORF">GSBLH_T00000026001</name>
</gene>